<dbReference type="GO" id="GO:0005737">
    <property type="term" value="C:cytoplasm"/>
    <property type="evidence" value="ECO:0007669"/>
    <property type="project" value="TreeGrafter"/>
</dbReference>
<dbReference type="InParanoid" id="G8ZRF6"/>
<evidence type="ECO:0000256" key="7">
    <source>
        <dbReference type="PIRNR" id="PIRNR000477"/>
    </source>
</evidence>
<accession>G8ZRF6</accession>
<proteinExistence type="inferred from homology"/>
<evidence type="ECO:0000256" key="8">
    <source>
        <dbReference type="PIRSR" id="PIRSR000477-2"/>
    </source>
</evidence>
<dbReference type="NCBIfam" id="TIGR01697">
    <property type="entry name" value="PNPH-PUNA-XAPA"/>
    <property type="match status" value="1"/>
</dbReference>
<dbReference type="GO" id="GO:0047724">
    <property type="term" value="F:inosine nucleosidase activity"/>
    <property type="evidence" value="ECO:0007669"/>
    <property type="project" value="EnsemblFungi"/>
</dbReference>
<dbReference type="eggNOG" id="KOG3984">
    <property type="taxonomic scope" value="Eukaryota"/>
</dbReference>
<organism evidence="10 11">
    <name type="scientific">Torulaspora delbrueckii</name>
    <name type="common">Yeast</name>
    <name type="synonym">Candida colliculosa</name>
    <dbReference type="NCBI Taxonomy" id="4950"/>
    <lineage>
        <taxon>Eukaryota</taxon>
        <taxon>Fungi</taxon>
        <taxon>Dikarya</taxon>
        <taxon>Ascomycota</taxon>
        <taxon>Saccharomycotina</taxon>
        <taxon>Saccharomycetes</taxon>
        <taxon>Saccharomycetales</taxon>
        <taxon>Saccharomycetaceae</taxon>
        <taxon>Torulaspora</taxon>
    </lineage>
</organism>
<dbReference type="SUPFAM" id="SSF53167">
    <property type="entry name" value="Purine and uridine phosphorylases"/>
    <property type="match status" value="1"/>
</dbReference>
<evidence type="ECO:0000313" key="10">
    <source>
        <dbReference type="EMBL" id="CCE91098.1"/>
    </source>
</evidence>
<evidence type="ECO:0000313" key="11">
    <source>
        <dbReference type="Proteomes" id="UP000005627"/>
    </source>
</evidence>
<dbReference type="GeneID" id="11500433"/>
<evidence type="ECO:0000256" key="2">
    <source>
        <dbReference type="ARBA" id="ARBA00005058"/>
    </source>
</evidence>
<dbReference type="GO" id="GO:0070635">
    <property type="term" value="F:nicotinamide riboside hydrolase activity"/>
    <property type="evidence" value="ECO:0007669"/>
    <property type="project" value="EnsemblFungi"/>
</dbReference>
<dbReference type="STRING" id="1076872.G8ZRF6"/>
<comment type="catalytic activity">
    <reaction evidence="1">
        <text>a purine D-ribonucleoside + phosphate = a purine nucleobase + alpha-D-ribose 1-phosphate</text>
        <dbReference type="Rhea" id="RHEA:19805"/>
        <dbReference type="ChEBI" id="CHEBI:26386"/>
        <dbReference type="ChEBI" id="CHEBI:43474"/>
        <dbReference type="ChEBI" id="CHEBI:57720"/>
        <dbReference type="ChEBI" id="CHEBI:142355"/>
        <dbReference type="EC" id="2.4.2.1"/>
    </reaction>
</comment>
<dbReference type="InterPro" id="IPR035994">
    <property type="entry name" value="Nucleoside_phosphorylase_sf"/>
</dbReference>
<sequence>MSSFNIDEQRQLIHSATDYLKSRLNAHFKDFGEFAPRTLIICGSGLGGITTRLTTSNPEPLAITYGEIPGFKKSTVEGHTGTLIFGLMKGSPVVLMNGRLHSYEGHSMHDATFPIRVLNHMGDVKTLIVTNAAGGLNPAYNSAELMCIYDHINLPGFSGLHPLKGPNFDEVGPRFLPMSDAYDLELRKLLFKKKEELKIERPLHEGTYVFVSGPTFETRAESRMLRSIGGDAVGMSTVPEVIIARHSGWRVLALSLVTNNCVMDKPPSVHDEHPKSMDEGIASHEEVLENGKKASLDVERLIENVVTEL</sequence>
<reference evidence="10 11" key="1">
    <citation type="journal article" date="2011" name="Proc. Natl. Acad. Sci. U.S.A.">
        <title>Evolutionary erosion of yeast sex chromosomes by mating-type switching accidents.</title>
        <authorList>
            <person name="Gordon J.L."/>
            <person name="Armisen D."/>
            <person name="Proux-Wera E."/>
            <person name="Oheigeartaigh S.S."/>
            <person name="Byrne K.P."/>
            <person name="Wolfe K.H."/>
        </authorList>
    </citation>
    <scope>NUCLEOTIDE SEQUENCE [LARGE SCALE GENOMIC DNA]</scope>
    <source>
        <strain evidence="11">ATCC 10662 / CBS 1146 / NBRC 0425 / NCYC 2629 / NRRL Y-866</strain>
    </source>
</reference>
<gene>
    <name evidence="10" type="primary">TDEL0C02090</name>
    <name evidence="10" type="ORF">TDEL_0C02090</name>
</gene>
<dbReference type="InterPro" id="IPR018099">
    <property type="entry name" value="Purine_phosphorylase-2_CS"/>
</dbReference>
<feature type="binding site" evidence="8">
    <location>
        <position position="259"/>
    </location>
    <ligand>
        <name>a purine D-ribonucleoside</name>
        <dbReference type="ChEBI" id="CHEBI:142355"/>
    </ligand>
</feature>
<dbReference type="EC" id="2.4.2.1" evidence="7"/>
<protein>
    <recommendedName>
        <fullName evidence="7">Purine nucleoside phosphorylase</fullName>
        <ecNumber evidence="7">2.4.2.1</ecNumber>
    </recommendedName>
    <alternativeName>
        <fullName evidence="7">Inosine-guanosine phosphorylase</fullName>
    </alternativeName>
</protein>
<evidence type="ECO:0000256" key="4">
    <source>
        <dbReference type="ARBA" id="ARBA00022676"/>
    </source>
</evidence>
<dbReference type="PANTHER" id="PTHR11904">
    <property type="entry name" value="METHYLTHIOADENOSINE/PURINE NUCLEOSIDE PHOSPHORYLASE"/>
    <property type="match status" value="1"/>
</dbReference>
<dbReference type="Pfam" id="PF01048">
    <property type="entry name" value="PNP_UDP_1"/>
    <property type="match status" value="1"/>
</dbReference>
<comment type="pathway">
    <text evidence="2 7">Purine metabolism; purine nucleoside salvage.</text>
</comment>
<dbReference type="FunCoup" id="G8ZRF6">
    <property type="interactions" value="765"/>
</dbReference>
<evidence type="ECO:0000256" key="5">
    <source>
        <dbReference type="ARBA" id="ARBA00022679"/>
    </source>
</evidence>
<dbReference type="PROSITE" id="PS01240">
    <property type="entry name" value="PNP_MTAP_2"/>
    <property type="match status" value="1"/>
</dbReference>
<dbReference type="CDD" id="cd09009">
    <property type="entry name" value="PNP-EcPNPII_like"/>
    <property type="match status" value="1"/>
</dbReference>
<comment type="similarity">
    <text evidence="3 7">Belongs to the PNP/MTAP phosphorylase family.</text>
</comment>
<dbReference type="GO" id="GO:0004731">
    <property type="term" value="F:purine-nucleoside phosphorylase activity"/>
    <property type="evidence" value="ECO:0007669"/>
    <property type="project" value="UniProtKB-EC"/>
</dbReference>
<dbReference type="KEGG" id="tdl:TDEL_0C02090"/>
<dbReference type="RefSeq" id="XP_003680309.1">
    <property type="nucleotide sequence ID" value="XM_003680261.1"/>
</dbReference>
<feature type="binding site" evidence="8">
    <location>
        <position position="236"/>
    </location>
    <ligand>
        <name>phosphate</name>
        <dbReference type="ChEBI" id="CHEBI:43474"/>
    </ligand>
</feature>
<evidence type="ECO:0000256" key="3">
    <source>
        <dbReference type="ARBA" id="ARBA00006751"/>
    </source>
</evidence>
<keyword evidence="5 7" id="KW-0808">Transferase</keyword>
<evidence type="ECO:0000256" key="6">
    <source>
        <dbReference type="ARBA" id="ARBA00058131"/>
    </source>
</evidence>
<keyword evidence="11" id="KW-1185">Reference proteome</keyword>
<feature type="binding site" evidence="8">
    <location>
        <position position="44"/>
    </location>
    <ligand>
        <name>phosphate</name>
        <dbReference type="ChEBI" id="CHEBI:43474"/>
    </ligand>
</feature>
<dbReference type="PIRSF" id="PIRSF000477">
    <property type="entry name" value="PurNPase"/>
    <property type="match status" value="1"/>
</dbReference>
<dbReference type="EMBL" id="HE616744">
    <property type="protein sequence ID" value="CCE91098.1"/>
    <property type="molecule type" value="Genomic_DNA"/>
</dbReference>
<dbReference type="GO" id="GO:0034355">
    <property type="term" value="P:NAD+ biosynthetic process via the salvage pathway"/>
    <property type="evidence" value="ECO:0007669"/>
    <property type="project" value="EnsemblFungi"/>
</dbReference>
<dbReference type="InterPro" id="IPR000845">
    <property type="entry name" value="Nucleoside_phosphorylase_d"/>
</dbReference>
<dbReference type="GO" id="GO:0046115">
    <property type="term" value="P:guanosine catabolic process"/>
    <property type="evidence" value="ECO:0007669"/>
    <property type="project" value="EnsemblFungi"/>
</dbReference>
<evidence type="ECO:0000256" key="1">
    <source>
        <dbReference type="ARBA" id="ARBA00000755"/>
    </source>
</evidence>
<feature type="binding site" evidence="8">
    <location>
        <position position="217"/>
    </location>
    <ligand>
        <name>a purine D-ribonucleoside</name>
        <dbReference type="ChEBI" id="CHEBI:142355"/>
    </ligand>
</feature>
<feature type="domain" description="Nucleoside phosphorylase" evidence="9">
    <location>
        <begin position="39"/>
        <end position="305"/>
    </location>
</feature>
<dbReference type="HOGENOM" id="CLU_054456_1_2_1"/>
<dbReference type="GO" id="GO:0019358">
    <property type="term" value="P:nicotinate nucleotide salvage"/>
    <property type="evidence" value="ECO:0007669"/>
    <property type="project" value="EnsemblFungi"/>
</dbReference>
<dbReference type="AlphaFoldDB" id="G8ZRF6"/>
<evidence type="ECO:0000259" key="9">
    <source>
        <dbReference type="Pfam" id="PF01048"/>
    </source>
</evidence>
<dbReference type="PANTHER" id="PTHR11904:SF9">
    <property type="entry name" value="PURINE NUCLEOSIDE PHOSPHORYLASE-RELATED"/>
    <property type="match status" value="1"/>
</dbReference>
<dbReference type="GO" id="GO:0006148">
    <property type="term" value="P:inosine catabolic process"/>
    <property type="evidence" value="ECO:0007669"/>
    <property type="project" value="EnsemblFungi"/>
</dbReference>
<feature type="binding site" evidence="8">
    <location>
        <position position="79"/>
    </location>
    <ligand>
        <name>phosphate</name>
        <dbReference type="ChEBI" id="CHEBI:43474"/>
    </ligand>
</feature>
<dbReference type="Gene3D" id="3.40.50.1580">
    <property type="entry name" value="Nucleoside phosphorylase domain"/>
    <property type="match status" value="1"/>
</dbReference>
<dbReference type="Proteomes" id="UP000005627">
    <property type="component" value="Chromosome 3"/>
</dbReference>
<feature type="binding site" evidence="8">
    <location>
        <position position="132"/>
    </location>
    <ligand>
        <name>phosphate</name>
        <dbReference type="ChEBI" id="CHEBI:43474"/>
    </ligand>
</feature>
<dbReference type="OrthoDB" id="10261782at2759"/>
<dbReference type="InterPro" id="IPR011268">
    <property type="entry name" value="Purine_phosphorylase"/>
</dbReference>
<dbReference type="UniPathway" id="UPA00606"/>
<name>G8ZRF6_TORDE</name>
<keyword evidence="4 7" id="KW-0328">Glycosyltransferase</keyword>
<dbReference type="NCBIfam" id="NF006054">
    <property type="entry name" value="PRK08202.1"/>
    <property type="match status" value="1"/>
</dbReference>
<dbReference type="FunFam" id="3.40.50.1580:FF:000004">
    <property type="entry name" value="Purine nucleoside phosphorylase"/>
    <property type="match status" value="1"/>
</dbReference>
<feature type="binding site" evidence="8">
    <location>
        <begin position="99"/>
        <end position="101"/>
    </location>
    <ligand>
        <name>phosphate</name>
        <dbReference type="ChEBI" id="CHEBI:43474"/>
    </ligand>
</feature>
<comment type="function">
    <text evidence="6">The purine nucleoside phosphorylases catalyze the phosphorolytic breakdown of the N-glycosidic bond in the beta-(deoxy)ribonucleoside molecules, with the formation of the corresponding free purine bases and pentose-1-phosphate. Cleaves guanosine and inosine.</text>
</comment>